<evidence type="ECO:0000313" key="3">
    <source>
        <dbReference type="Proteomes" id="UP000697710"/>
    </source>
</evidence>
<sequence length="274" mass="29057">MKLDLHARTDVGLVRPQNEDAFSVWTPEPPDSEFFAKALVAVADGMGGHPGGDIASALAVQAASRVALGGILPPPREALCELFNKAAMAIAHRGQNDPSLKEMGTTLTTAVLSRGLAHVAHIGDSRLYWVRGTDFLQVTRDHNVAQELVLSGRLEAEVAEDHPMANVLTRCLGVCPDGAPDLLEGALALAAGDMLLLATDGLAKAVHTQTVIELLQGVTAEQATAQLVEAALSGGAPDNVTVLVVRVLELGNPNPEPPRTFRFDEPQSSWHWVR</sequence>
<dbReference type="Pfam" id="PF13672">
    <property type="entry name" value="PP2C_2"/>
    <property type="match status" value="1"/>
</dbReference>
<dbReference type="PROSITE" id="PS51746">
    <property type="entry name" value="PPM_2"/>
    <property type="match status" value="1"/>
</dbReference>
<dbReference type="InterPro" id="IPR001932">
    <property type="entry name" value="PPM-type_phosphatase-like_dom"/>
</dbReference>
<accession>A0A956M5B9</accession>
<dbReference type="InterPro" id="IPR015655">
    <property type="entry name" value="PP2C"/>
</dbReference>
<dbReference type="Proteomes" id="UP000697710">
    <property type="component" value="Unassembled WGS sequence"/>
</dbReference>
<dbReference type="EMBL" id="JAGQHR010001103">
    <property type="protein sequence ID" value="MCA9730310.1"/>
    <property type="molecule type" value="Genomic_DNA"/>
</dbReference>
<organism evidence="2 3">
    <name type="scientific">Eiseniibacteriota bacterium</name>
    <dbReference type="NCBI Taxonomy" id="2212470"/>
    <lineage>
        <taxon>Bacteria</taxon>
        <taxon>Candidatus Eiseniibacteriota</taxon>
    </lineage>
</organism>
<evidence type="ECO:0000259" key="1">
    <source>
        <dbReference type="PROSITE" id="PS51746"/>
    </source>
</evidence>
<gene>
    <name evidence="2" type="ORF">KC729_21695</name>
</gene>
<dbReference type="Gene3D" id="3.60.40.10">
    <property type="entry name" value="PPM-type phosphatase domain"/>
    <property type="match status" value="1"/>
</dbReference>
<reference evidence="2" key="2">
    <citation type="journal article" date="2021" name="Microbiome">
        <title>Successional dynamics and alternative stable states in a saline activated sludge microbial community over 9 years.</title>
        <authorList>
            <person name="Wang Y."/>
            <person name="Ye J."/>
            <person name="Ju F."/>
            <person name="Liu L."/>
            <person name="Boyd J.A."/>
            <person name="Deng Y."/>
            <person name="Parks D.H."/>
            <person name="Jiang X."/>
            <person name="Yin X."/>
            <person name="Woodcroft B.J."/>
            <person name="Tyson G.W."/>
            <person name="Hugenholtz P."/>
            <person name="Polz M.F."/>
            <person name="Zhang T."/>
        </authorList>
    </citation>
    <scope>NUCLEOTIDE SEQUENCE</scope>
    <source>
        <strain evidence="2">HKST-UBA01</strain>
    </source>
</reference>
<feature type="domain" description="PPM-type phosphatase" evidence="1">
    <location>
        <begin position="4"/>
        <end position="247"/>
    </location>
</feature>
<dbReference type="InterPro" id="IPR036457">
    <property type="entry name" value="PPM-type-like_dom_sf"/>
</dbReference>
<dbReference type="CDD" id="cd00143">
    <property type="entry name" value="PP2Cc"/>
    <property type="match status" value="1"/>
</dbReference>
<dbReference type="AlphaFoldDB" id="A0A956M5B9"/>
<dbReference type="SUPFAM" id="SSF81606">
    <property type="entry name" value="PP2C-like"/>
    <property type="match status" value="1"/>
</dbReference>
<dbReference type="GO" id="GO:0004722">
    <property type="term" value="F:protein serine/threonine phosphatase activity"/>
    <property type="evidence" value="ECO:0007669"/>
    <property type="project" value="InterPro"/>
</dbReference>
<dbReference type="PANTHER" id="PTHR47992">
    <property type="entry name" value="PROTEIN PHOSPHATASE"/>
    <property type="match status" value="1"/>
</dbReference>
<comment type="caution">
    <text evidence="2">The sequence shown here is derived from an EMBL/GenBank/DDBJ whole genome shotgun (WGS) entry which is preliminary data.</text>
</comment>
<protein>
    <submittedName>
        <fullName evidence="2">Serine/threonine-protein phosphatase</fullName>
    </submittedName>
</protein>
<name>A0A956M5B9_UNCEI</name>
<evidence type="ECO:0000313" key="2">
    <source>
        <dbReference type="EMBL" id="MCA9730310.1"/>
    </source>
</evidence>
<reference evidence="2" key="1">
    <citation type="submission" date="2020-04" db="EMBL/GenBank/DDBJ databases">
        <authorList>
            <person name="Zhang T."/>
        </authorList>
    </citation>
    <scope>NUCLEOTIDE SEQUENCE</scope>
    <source>
        <strain evidence="2">HKST-UBA01</strain>
    </source>
</reference>
<proteinExistence type="predicted"/>
<dbReference type="SMART" id="SM00331">
    <property type="entry name" value="PP2C_SIG"/>
    <property type="match status" value="1"/>
</dbReference>
<dbReference type="SMART" id="SM00332">
    <property type="entry name" value="PP2Cc"/>
    <property type="match status" value="1"/>
</dbReference>